<feature type="chain" id="PRO_5039444759" evidence="2">
    <location>
        <begin position="23"/>
        <end position="553"/>
    </location>
</feature>
<keyword evidence="1 2" id="KW-0732">Signal</keyword>
<evidence type="ECO:0000256" key="1">
    <source>
        <dbReference type="ARBA" id="ARBA00022729"/>
    </source>
</evidence>
<dbReference type="PANTHER" id="PTHR43649">
    <property type="entry name" value="ARABINOSE-BINDING PROTEIN-RELATED"/>
    <property type="match status" value="1"/>
</dbReference>
<gene>
    <name evidence="3" type="ORF">ICC18_00230</name>
</gene>
<dbReference type="CDD" id="cd13581">
    <property type="entry name" value="PBP2_AlgQ_like_2"/>
    <property type="match status" value="1"/>
</dbReference>
<dbReference type="SUPFAM" id="SSF53850">
    <property type="entry name" value="Periplasmic binding protein-like II"/>
    <property type="match status" value="1"/>
</dbReference>
<dbReference type="PANTHER" id="PTHR43649:SF33">
    <property type="entry name" value="POLYGALACTURONAN_RHAMNOGALACTURONAN-BINDING PROTEIN YTCQ"/>
    <property type="match status" value="1"/>
</dbReference>
<evidence type="ECO:0000313" key="3">
    <source>
        <dbReference type="EMBL" id="MBD0378547.1"/>
    </source>
</evidence>
<organism evidence="3 4">
    <name type="scientific">Paenibacillus sedimenti</name>
    <dbReference type="NCBI Taxonomy" id="2770274"/>
    <lineage>
        <taxon>Bacteria</taxon>
        <taxon>Bacillati</taxon>
        <taxon>Bacillota</taxon>
        <taxon>Bacilli</taxon>
        <taxon>Bacillales</taxon>
        <taxon>Paenibacillaceae</taxon>
        <taxon>Paenibacillus</taxon>
    </lineage>
</organism>
<dbReference type="EMBL" id="JACVVD010000001">
    <property type="protein sequence ID" value="MBD0378547.1"/>
    <property type="molecule type" value="Genomic_DNA"/>
</dbReference>
<dbReference type="RefSeq" id="WP_188172383.1">
    <property type="nucleotide sequence ID" value="NZ_JACVVD010000001.1"/>
</dbReference>
<proteinExistence type="predicted"/>
<keyword evidence="4" id="KW-1185">Reference proteome</keyword>
<evidence type="ECO:0000313" key="4">
    <source>
        <dbReference type="Proteomes" id="UP000650466"/>
    </source>
</evidence>
<dbReference type="Proteomes" id="UP000650466">
    <property type="component" value="Unassembled WGS sequence"/>
</dbReference>
<name>A0A926KJQ0_9BACL</name>
<sequence>MVKKFLKLQASAVLVLSLLLSACSNSGSSADQEKAASDAAGNGKAAGIVQLPVFVTPSSKIENLETNSVTKYIEDKFNIKFKFEVAQGSNAGDKKKLLLASGDYPAVFLSGDLTQAEQIEYGKQGVLKPLNDLIEKYGVEIKKAFQQDPELKKSITAPDGNIYALPHINECFHCWYSQKVWINTTWLKKLNLQMPTTTEEYYQILKAFKTQDPNGNGKQDEIPLSGADKTWHGNPAHFLMNAFIYDNDDNFFFMKDGKVGLSANQPEWRKGLEYMNKLYSEGLIDKEAFTQDNDAMAQVGNRQGDNIVGVAAAGHIGMYFSLAKGQDRHKEYVTVAPLKGPQGEAYAGYYKAYGNGQFAITNKATEVQAIAAIKLADYLYSEEHAIMNEYGPEGKYWRKGQPGEVDEHGRQAKYFLKPEYFSIGSTQNDTWEQMGITRRTRDIRESWAVPSDPLSDNGYEHRLYLETAKNYEGKQPKETFPLSIFMETADAKEAAQLKTQMNDYIRSNMAQFITGSKKLTDAEWDHYVKGFDGLKLKRYLDIYQKAYDTSFKK</sequence>
<protein>
    <submittedName>
        <fullName evidence="3">ABC transporter substrate-binding protein</fullName>
    </submittedName>
</protein>
<dbReference type="AlphaFoldDB" id="A0A926KJQ0"/>
<evidence type="ECO:0000256" key="2">
    <source>
        <dbReference type="SAM" id="SignalP"/>
    </source>
</evidence>
<accession>A0A926KJQ0</accession>
<dbReference type="Gene3D" id="3.40.190.10">
    <property type="entry name" value="Periplasmic binding protein-like II"/>
    <property type="match status" value="2"/>
</dbReference>
<dbReference type="PROSITE" id="PS51257">
    <property type="entry name" value="PROKAR_LIPOPROTEIN"/>
    <property type="match status" value="1"/>
</dbReference>
<reference evidence="3" key="1">
    <citation type="submission" date="2020-09" db="EMBL/GenBank/DDBJ databases">
        <title>Draft Genome Sequence of Paenibacillus sp. WST5.</title>
        <authorList>
            <person name="Bao Z."/>
        </authorList>
    </citation>
    <scope>NUCLEOTIDE SEQUENCE</scope>
    <source>
        <strain evidence="3">WST5</strain>
    </source>
</reference>
<feature type="signal peptide" evidence="2">
    <location>
        <begin position="1"/>
        <end position="22"/>
    </location>
</feature>
<dbReference type="InterPro" id="IPR050490">
    <property type="entry name" value="Bact_solute-bd_prot1"/>
</dbReference>
<comment type="caution">
    <text evidence="3">The sequence shown here is derived from an EMBL/GenBank/DDBJ whole genome shotgun (WGS) entry which is preliminary data.</text>
</comment>